<dbReference type="InterPro" id="IPR025657">
    <property type="entry name" value="RadC_JAB"/>
</dbReference>
<dbReference type="PROSITE" id="PS01302">
    <property type="entry name" value="UPF0758"/>
    <property type="match status" value="1"/>
</dbReference>
<proteinExistence type="predicted"/>
<dbReference type="GO" id="GO:0006508">
    <property type="term" value="P:proteolysis"/>
    <property type="evidence" value="ECO:0007669"/>
    <property type="project" value="UniProtKB-KW"/>
</dbReference>
<keyword evidence="1" id="KW-0645">Protease</keyword>
<dbReference type="PROSITE" id="PS50249">
    <property type="entry name" value="MPN"/>
    <property type="match status" value="1"/>
</dbReference>
<dbReference type="EMBL" id="BRLH01000002">
    <property type="protein sequence ID" value="GKX55245.1"/>
    <property type="molecule type" value="Genomic_DNA"/>
</dbReference>
<keyword evidence="5" id="KW-0482">Metalloprotease</keyword>
<dbReference type="NCBIfam" id="TIGR00608">
    <property type="entry name" value="radc"/>
    <property type="match status" value="1"/>
</dbReference>
<dbReference type="CDD" id="cd08071">
    <property type="entry name" value="MPN_DUF2466"/>
    <property type="match status" value="1"/>
</dbReference>
<dbReference type="Proteomes" id="UP001058124">
    <property type="component" value="Unassembled WGS sequence"/>
</dbReference>
<feature type="domain" description="MPN" evidence="6">
    <location>
        <begin position="28"/>
        <end position="150"/>
    </location>
</feature>
<dbReference type="PANTHER" id="PTHR30471">
    <property type="entry name" value="DNA REPAIR PROTEIN RADC"/>
    <property type="match status" value="1"/>
</dbReference>
<dbReference type="GO" id="GO:0008237">
    <property type="term" value="F:metallopeptidase activity"/>
    <property type="evidence" value="ECO:0007669"/>
    <property type="project" value="UniProtKB-KW"/>
</dbReference>
<name>A0AAV5MZF4_9GAMM</name>
<evidence type="ECO:0000313" key="7">
    <source>
        <dbReference type="EMBL" id="GKX55245.1"/>
    </source>
</evidence>
<dbReference type="InterPro" id="IPR001405">
    <property type="entry name" value="UPF0758"/>
</dbReference>
<keyword evidence="8" id="KW-1185">Reference proteome</keyword>
<keyword evidence="3" id="KW-0378">Hydrolase</keyword>
<sequence>MKNKSREDRIITMALQLLEKRIQRSSSVITTTEQAKGFIRLHLEHQEREIFMALYLNNQHQLIASEATSLGTIAESVVYPREIVKRAMEHNAAAVILAHNHPSGYAEPSAADRTITERIASALDLVGTRILDHLVIGHGESVSFAERGWL</sequence>
<keyword evidence="4" id="KW-0862">Zinc</keyword>
<accession>A0AAV5MZF4</accession>
<dbReference type="Gene3D" id="3.40.140.10">
    <property type="entry name" value="Cytidine Deaminase, domain 2"/>
    <property type="match status" value="1"/>
</dbReference>
<evidence type="ECO:0000313" key="8">
    <source>
        <dbReference type="Proteomes" id="UP001058124"/>
    </source>
</evidence>
<evidence type="ECO:0000256" key="3">
    <source>
        <dbReference type="ARBA" id="ARBA00022801"/>
    </source>
</evidence>
<gene>
    <name evidence="7" type="ORF">SOASR030_13570</name>
</gene>
<evidence type="ECO:0000256" key="4">
    <source>
        <dbReference type="ARBA" id="ARBA00022833"/>
    </source>
</evidence>
<dbReference type="Pfam" id="PF04002">
    <property type="entry name" value="RadC"/>
    <property type="match status" value="1"/>
</dbReference>
<dbReference type="GO" id="GO:0046872">
    <property type="term" value="F:metal ion binding"/>
    <property type="evidence" value="ECO:0007669"/>
    <property type="project" value="UniProtKB-KW"/>
</dbReference>
<evidence type="ECO:0000256" key="2">
    <source>
        <dbReference type="ARBA" id="ARBA00022723"/>
    </source>
</evidence>
<keyword evidence="2" id="KW-0479">Metal-binding</keyword>
<protein>
    <submittedName>
        <fullName evidence="7">DNA repair protein RadC</fullName>
    </submittedName>
</protein>
<comment type="caution">
    <text evidence="7">The sequence shown here is derived from an EMBL/GenBank/DDBJ whole genome shotgun (WGS) entry which is preliminary data.</text>
</comment>
<evidence type="ECO:0000256" key="1">
    <source>
        <dbReference type="ARBA" id="ARBA00022670"/>
    </source>
</evidence>
<dbReference type="RefSeq" id="WP_036023610.1">
    <property type="nucleotide sequence ID" value="NZ_BRLH01000002.1"/>
</dbReference>
<dbReference type="InterPro" id="IPR020891">
    <property type="entry name" value="UPF0758_CS"/>
</dbReference>
<dbReference type="InterPro" id="IPR037518">
    <property type="entry name" value="MPN"/>
</dbReference>
<dbReference type="SUPFAM" id="SSF102712">
    <property type="entry name" value="JAB1/MPN domain"/>
    <property type="match status" value="1"/>
</dbReference>
<organism evidence="7 8">
    <name type="scientific">Leminorella grimontii</name>
    <dbReference type="NCBI Taxonomy" id="82981"/>
    <lineage>
        <taxon>Bacteria</taxon>
        <taxon>Pseudomonadati</taxon>
        <taxon>Pseudomonadota</taxon>
        <taxon>Gammaproteobacteria</taxon>
        <taxon>Enterobacterales</taxon>
        <taxon>Budviciaceae</taxon>
        <taxon>Leminorella</taxon>
    </lineage>
</organism>
<dbReference type="PANTHER" id="PTHR30471:SF3">
    <property type="entry name" value="UPF0758 PROTEIN YEES-RELATED"/>
    <property type="match status" value="1"/>
</dbReference>
<evidence type="ECO:0000259" key="6">
    <source>
        <dbReference type="PROSITE" id="PS50249"/>
    </source>
</evidence>
<evidence type="ECO:0000256" key="5">
    <source>
        <dbReference type="ARBA" id="ARBA00023049"/>
    </source>
</evidence>
<reference evidence="7" key="1">
    <citation type="submission" date="2022-06" db="EMBL/GenBank/DDBJ databases">
        <title>Draft genome sequences of Leminorella grimontii str. JCM5902.</title>
        <authorList>
            <person name="Wakabayashi Y."/>
            <person name="Kojima K."/>
        </authorList>
    </citation>
    <scope>NUCLEOTIDE SEQUENCE</scope>
    <source>
        <strain evidence="7">JCM 5902</strain>
    </source>
</reference>
<dbReference type="AlphaFoldDB" id="A0AAV5MZF4"/>